<dbReference type="Proteomes" id="UP000035213">
    <property type="component" value="Chromosome"/>
</dbReference>
<dbReference type="STRING" id="1324352.OK18_19725"/>
<dbReference type="InterPro" id="IPR005624">
    <property type="entry name" value="PduO/GlcC-like"/>
</dbReference>
<dbReference type="Gene3D" id="3.30.450.150">
    <property type="entry name" value="Haem-degrading domain"/>
    <property type="match status" value="1"/>
</dbReference>
<dbReference type="PATRIC" id="fig|1324352.5.peg.4143"/>
<dbReference type="OrthoDB" id="884118at2"/>
<dbReference type="InterPro" id="IPR052517">
    <property type="entry name" value="GlcG_carb_metab_protein"/>
</dbReference>
<gene>
    <name evidence="1" type="ORF">OK18_19725</name>
</gene>
<dbReference type="PANTHER" id="PTHR34309:SF1">
    <property type="entry name" value="PROTEIN GLCG"/>
    <property type="match status" value="1"/>
</dbReference>
<dbReference type="PANTHER" id="PTHR34309">
    <property type="entry name" value="SLR1406 PROTEIN"/>
    <property type="match status" value="1"/>
</dbReference>
<dbReference type="RefSeq" id="WP_053329118.1">
    <property type="nucleotide sequence ID" value="NZ_CP009928.1"/>
</dbReference>
<sequence>MRFCFIFMLLFLHVGMKAQSKQVYEPILTGDMAMKIAQAAFEEAEKNGFKICVTIVDRSGQVLSVLRHQDAGVHTLRASYKKAFTANSQKRETSEILKGVKEGKIPEDIRYLDENILIMDGGVPVFIDGKVVGGIGVGGAHGSEDVRIAKVGLAVMEIIINNLNNK</sequence>
<reference evidence="1 2" key="1">
    <citation type="submission" date="2014-11" db="EMBL/GenBank/DDBJ databases">
        <authorList>
            <person name="Park G.-S."/>
            <person name="Hong S.-J."/>
            <person name="Jung B.K."/>
            <person name="Khan A.R."/>
            <person name="Kwak Y."/>
            <person name="Shin J.-H."/>
        </authorList>
    </citation>
    <scope>NUCLEOTIDE SEQUENCE [LARGE SCALE GENOMIC DNA]</scope>
    <source>
        <strain evidence="1 2">DSM 27622</strain>
    </source>
</reference>
<dbReference type="InterPro" id="IPR038084">
    <property type="entry name" value="PduO/GlcC-like_sf"/>
</dbReference>
<protein>
    <submittedName>
        <fullName evidence="1">GlcG protein</fullName>
    </submittedName>
</protein>
<proteinExistence type="predicted"/>
<evidence type="ECO:0000313" key="2">
    <source>
        <dbReference type="Proteomes" id="UP000035213"/>
    </source>
</evidence>
<evidence type="ECO:0000313" key="1">
    <source>
        <dbReference type="EMBL" id="AKK74544.1"/>
    </source>
</evidence>
<dbReference type="KEGG" id="cgn:OK18_19725"/>
<dbReference type="SUPFAM" id="SSF143744">
    <property type="entry name" value="GlcG-like"/>
    <property type="match status" value="1"/>
</dbReference>
<dbReference type="EMBL" id="CP009928">
    <property type="protein sequence ID" value="AKK74544.1"/>
    <property type="molecule type" value="Genomic_DNA"/>
</dbReference>
<dbReference type="AlphaFoldDB" id="A0A0G3M6P5"/>
<organism evidence="1 2">
    <name type="scientific">Chryseobacterium gallinarum</name>
    <dbReference type="NCBI Taxonomy" id="1324352"/>
    <lineage>
        <taxon>Bacteria</taxon>
        <taxon>Pseudomonadati</taxon>
        <taxon>Bacteroidota</taxon>
        <taxon>Flavobacteriia</taxon>
        <taxon>Flavobacteriales</taxon>
        <taxon>Weeksellaceae</taxon>
        <taxon>Chryseobacterium group</taxon>
        <taxon>Chryseobacterium</taxon>
    </lineage>
</organism>
<dbReference type="Pfam" id="PF03928">
    <property type="entry name" value="HbpS-like"/>
    <property type="match status" value="1"/>
</dbReference>
<name>A0A0G3M6P5_CHRGL</name>
<accession>A0A0G3M6P5</accession>